<dbReference type="SUPFAM" id="SSF52540">
    <property type="entry name" value="P-loop containing nucleoside triphosphate hydrolases"/>
    <property type="match status" value="1"/>
</dbReference>
<dbReference type="GO" id="GO:0016887">
    <property type="term" value="F:ATP hydrolysis activity"/>
    <property type="evidence" value="ECO:0007669"/>
    <property type="project" value="InterPro"/>
</dbReference>
<comment type="subcellular location">
    <subcellularLocation>
        <location evidence="1">Cytoplasm</location>
    </subcellularLocation>
</comment>
<reference evidence="11 12" key="1">
    <citation type="submission" date="2020-03" db="EMBL/GenBank/DDBJ databases">
        <authorList>
            <person name="Zhang L."/>
            <person name="Han X."/>
            <person name="Chen Y."/>
            <person name="Yu Y."/>
        </authorList>
    </citation>
    <scope>NUCLEOTIDE SEQUENCE [LARGE SCALE GENOMIC DNA]</scope>
    <source>
        <strain evidence="11 12">A1254</strain>
    </source>
</reference>
<evidence type="ECO:0000313" key="12">
    <source>
        <dbReference type="Proteomes" id="UP000501692"/>
    </source>
</evidence>
<dbReference type="Pfam" id="PF00006">
    <property type="entry name" value="ATP-synt_ab"/>
    <property type="match status" value="1"/>
</dbReference>
<evidence type="ECO:0000256" key="8">
    <source>
        <dbReference type="ARBA" id="ARBA00024382"/>
    </source>
</evidence>
<dbReference type="RefSeq" id="WP_167563933.1">
    <property type="nucleotide sequence ID" value="NZ_CP049806.1"/>
</dbReference>
<keyword evidence="2" id="KW-0813">Transport</keyword>
<protein>
    <recommendedName>
        <fullName evidence="8">protein-secreting ATPase</fullName>
        <ecNumber evidence="8">7.4.2.8</ecNumber>
    </recommendedName>
</protein>
<comment type="catalytic activity">
    <reaction evidence="9">
        <text>ATP + H2O + cellular proteinSide 1 = ADP + phosphate + cellular proteinSide 2.</text>
        <dbReference type="EC" id="7.4.2.8"/>
    </reaction>
</comment>
<dbReference type="GO" id="GO:0030257">
    <property type="term" value="C:type III protein secretion system complex"/>
    <property type="evidence" value="ECO:0007669"/>
    <property type="project" value="InterPro"/>
</dbReference>
<proteinExistence type="predicted"/>
<dbReference type="NCBIfam" id="TIGR01026">
    <property type="entry name" value="fliI_yscN"/>
    <property type="match status" value="1"/>
</dbReference>
<dbReference type="Pfam" id="PF18269">
    <property type="entry name" value="T3SS_ATPase_C"/>
    <property type="match status" value="1"/>
</dbReference>
<evidence type="ECO:0000313" key="11">
    <source>
        <dbReference type="EMBL" id="QIT18630.1"/>
    </source>
</evidence>
<dbReference type="PANTHER" id="PTHR15184">
    <property type="entry name" value="ATP SYNTHASE"/>
    <property type="match status" value="1"/>
</dbReference>
<dbReference type="InterPro" id="IPR027417">
    <property type="entry name" value="P-loop_NTPase"/>
</dbReference>
<evidence type="ECO:0000256" key="4">
    <source>
        <dbReference type="ARBA" id="ARBA00022741"/>
    </source>
</evidence>
<organism evidence="11 12">
    <name type="scientific">Acinetobacter pittii</name>
    <name type="common">Acinetobacter genomosp. 3</name>
    <dbReference type="NCBI Taxonomy" id="48296"/>
    <lineage>
        <taxon>Bacteria</taxon>
        <taxon>Pseudomonadati</taxon>
        <taxon>Pseudomonadota</taxon>
        <taxon>Gammaproteobacteria</taxon>
        <taxon>Moraxellales</taxon>
        <taxon>Moraxellaceae</taxon>
        <taxon>Acinetobacter</taxon>
        <taxon>Acinetobacter calcoaceticus/baumannii complex</taxon>
    </lineage>
</organism>
<dbReference type="EC" id="7.4.2.8" evidence="8"/>
<dbReference type="FunFam" id="3.40.50.12240:FF:000002">
    <property type="entry name" value="Flagellum-specific ATP synthase FliI"/>
    <property type="match status" value="1"/>
</dbReference>
<sequence length="448" mass="49091">MNDSVNNIVNNILKKLNTSSFLQYSGKVKEIKGVSIEAVGLNVSIGEIVEIIHPNKMNCMFAEVISVGEQSFTIMPFGDIHGLNLECKIISSKKTIQIPVSLNLLGRVLDALGNPIDGKSLPENVEFISKNLIPINPLHRVPITQKLNTGIKAIDLFTPIGIGQRIGIFAGSGVGKSTLLGMLCKYATADVIIVALVGERGREVTDFISSVLGEQGLKRSIIYVATAEQPAVFRRFIAYTATTVADWYRAKGFNVLLVMDSITRFAYAQREIGLAASEPTGLRGYPASVFSQLPPLIERGGALLGQGSITSIYTILVEGDDYNEPISDHMRSILDGHIILDRTLADKGYFPAINVLKSISRLSSILHTTEQKKLIAQLKKYLALYNEYADMIHLGAYQSGQNKLLDCIIQNKPEIDKTLIQLESEHIKPDSIWIIIKNIASKIDALGE</sequence>
<dbReference type="InterPro" id="IPR040627">
    <property type="entry name" value="T3SS_ATPase_C"/>
</dbReference>
<dbReference type="GO" id="GO:0008564">
    <property type="term" value="F:protein-exporting ATPase activity"/>
    <property type="evidence" value="ECO:0007669"/>
    <property type="project" value="UniProtKB-EC"/>
</dbReference>
<keyword evidence="6" id="KW-0653">Protein transport</keyword>
<keyword evidence="5" id="KW-0067">ATP-binding</keyword>
<feature type="domain" description="AAA+ ATPase" evidence="10">
    <location>
        <begin position="162"/>
        <end position="344"/>
    </location>
</feature>
<dbReference type="Proteomes" id="UP000501692">
    <property type="component" value="Chromosome"/>
</dbReference>
<evidence type="ECO:0000256" key="6">
    <source>
        <dbReference type="ARBA" id="ARBA00022927"/>
    </source>
</evidence>
<dbReference type="GO" id="GO:0030254">
    <property type="term" value="P:protein secretion by the type III secretion system"/>
    <property type="evidence" value="ECO:0007669"/>
    <property type="project" value="InterPro"/>
</dbReference>
<dbReference type="InterPro" id="IPR003593">
    <property type="entry name" value="AAA+_ATPase"/>
</dbReference>
<dbReference type="GO" id="GO:0005524">
    <property type="term" value="F:ATP binding"/>
    <property type="evidence" value="ECO:0007669"/>
    <property type="project" value="UniProtKB-KW"/>
</dbReference>
<evidence type="ECO:0000256" key="2">
    <source>
        <dbReference type="ARBA" id="ARBA00022448"/>
    </source>
</evidence>
<dbReference type="InterPro" id="IPR020003">
    <property type="entry name" value="ATPase_a/bsu_AS"/>
</dbReference>
<evidence type="ECO:0000256" key="9">
    <source>
        <dbReference type="ARBA" id="ARBA00034006"/>
    </source>
</evidence>
<dbReference type="EMBL" id="CP049806">
    <property type="protein sequence ID" value="QIT18630.1"/>
    <property type="molecule type" value="Genomic_DNA"/>
</dbReference>
<evidence type="ECO:0000256" key="3">
    <source>
        <dbReference type="ARBA" id="ARBA00022490"/>
    </source>
</evidence>
<dbReference type="GO" id="GO:0046933">
    <property type="term" value="F:proton-transporting ATP synthase activity, rotational mechanism"/>
    <property type="evidence" value="ECO:0007669"/>
    <property type="project" value="TreeGrafter"/>
</dbReference>
<keyword evidence="7" id="KW-1278">Translocase</keyword>
<accession>A0A6H0FWB8</accession>
<keyword evidence="4" id="KW-0547">Nucleotide-binding</keyword>
<dbReference type="GO" id="GO:0005737">
    <property type="term" value="C:cytoplasm"/>
    <property type="evidence" value="ECO:0007669"/>
    <property type="project" value="UniProtKB-SubCell"/>
</dbReference>
<evidence type="ECO:0000256" key="5">
    <source>
        <dbReference type="ARBA" id="ARBA00022840"/>
    </source>
</evidence>
<dbReference type="PROSITE" id="PS00152">
    <property type="entry name" value="ATPASE_ALPHA_BETA"/>
    <property type="match status" value="1"/>
</dbReference>
<dbReference type="SMART" id="SM00382">
    <property type="entry name" value="AAA"/>
    <property type="match status" value="1"/>
</dbReference>
<keyword evidence="3" id="KW-0963">Cytoplasm</keyword>
<evidence type="ECO:0000259" key="10">
    <source>
        <dbReference type="SMART" id="SM00382"/>
    </source>
</evidence>
<dbReference type="CDD" id="cd01136">
    <property type="entry name" value="ATPase_flagellum-secretory_path_III"/>
    <property type="match status" value="1"/>
</dbReference>
<dbReference type="PANTHER" id="PTHR15184:SF9">
    <property type="entry name" value="SPI-1 TYPE 3 SECRETION SYSTEM ATPASE"/>
    <property type="match status" value="1"/>
</dbReference>
<dbReference type="Gene3D" id="3.40.50.12240">
    <property type="match status" value="1"/>
</dbReference>
<evidence type="ECO:0000256" key="7">
    <source>
        <dbReference type="ARBA" id="ARBA00022967"/>
    </source>
</evidence>
<dbReference type="InterPro" id="IPR050053">
    <property type="entry name" value="ATPase_alpha/beta_chains"/>
</dbReference>
<dbReference type="AlphaFoldDB" id="A0A6H0FWB8"/>
<name>A0A6H0FWB8_ACIPI</name>
<evidence type="ECO:0000256" key="1">
    <source>
        <dbReference type="ARBA" id="ARBA00004496"/>
    </source>
</evidence>
<dbReference type="InterPro" id="IPR000194">
    <property type="entry name" value="ATPase_F1/V1/A1_a/bsu_nucl-bd"/>
</dbReference>
<gene>
    <name evidence="11" type="ORF">G8E09_13375</name>
</gene>
<dbReference type="InterPro" id="IPR005714">
    <property type="entry name" value="ATPase_T3SS_FliI/YscN"/>
</dbReference>